<evidence type="ECO:0000256" key="3">
    <source>
        <dbReference type="ARBA" id="ARBA00022840"/>
    </source>
</evidence>
<dbReference type="Pfam" id="PF12848">
    <property type="entry name" value="ABC_tran_Xtn"/>
    <property type="match status" value="1"/>
</dbReference>
<feature type="coiled-coil region" evidence="4">
    <location>
        <begin position="506"/>
        <end position="585"/>
    </location>
</feature>
<dbReference type="InterPro" id="IPR027417">
    <property type="entry name" value="P-loop_NTPase"/>
</dbReference>
<keyword evidence="2" id="KW-0547">Nucleotide-binding</keyword>
<dbReference type="SMART" id="SM00382">
    <property type="entry name" value="AAA"/>
    <property type="match status" value="2"/>
</dbReference>
<dbReference type="PANTHER" id="PTHR19211">
    <property type="entry name" value="ATP-BINDING TRANSPORT PROTEIN-RELATED"/>
    <property type="match status" value="1"/>
</dbReference>
<dbReference type="NCBIfam" id="NF000355">
    <property type="entry name" value="ribo_prot_ABC_F"/>
    <property type="match status" value="1"/>
</dbReference>
<dbReference type="Pfam" id="PF00005">
    <property type="entry name" value="ABC_tran"/>
    <property type="match status" value="2"/>
</dbReference>
<dbReference type="InterPro" id="IPR050611">
    <property type="entry name" value="ABCF"/>
</dbReference>
<dbReference type="Proteomes" id="UP000231263">
    <property type="component" value="Unassembled WGS sequence"/>
</dbReference>
<dbReference type="GO" id="GO:0016887">
    <property type="term" value="F:ATP hydrolysis activity"/>
    <property type="evidence" value="ECO:0007669"/>
    <property type="project" value="InterPro"/>
</dbReference>
<keyword evidence="4" id="KW-0175">Coiled coil</keyword>
<dbReference type="PANTHER" id="PTHR19211:SF14">
    <property type="entry name" value="ATP-BINDING CASSETTE SUB-FAMILY F MEMBER 1"/>
    <property type="match status" value="1"/>
</dbReference>
<dbReference type="InterPro" id="IPR003439">
    <property type="entry name" value="ABC_transporter-like_ATP-bd"/>
</dbReference>
<feature type="domain" description="ABC transporter" evidence="5">
    <location>
        <begin position="286"/>
        <end position="501"/>
    </location>
</feature>
<evidence type="ECO:0000256" key="4">
    <source>
        <dbReference type="SAM" id="Coils"/>
    </source>
</evidence>
<evidence type="ECO:0000259" key="5">
    <source>
        <dbReference type="PROSITE" id="PS50893"/>
    </source>
</evidence>
<comment type="caution">
    <text evidence="6">The sequence shown here is derived from an EMBL/GenBank/DDBJ whole genome shotgun (WGS) entry which is preliminary data.</text>
</comment>
<dbReference type="GO" id="GO:0005524">
    <property type="term" value="F:ATP binding"/>
    <property type="evidence" value="ECO:0007669"/>
    <property type="project" value="UniProtKB-KW"/>
</dbReference>
<dbReference type="SUPFAM" id="SSF52540">
    <property type="entry name" value="P-loop containing nucleoside triphosphate hydrolases"/>
    <property type="match status" value="2"/>
</dbReference>
<accession>A0A2M7XF40</accession>
<dbReference type="PROSITE" id="PS50893">
    <property type="entry name" value="ABC_TRANSPORTER_2"/>
    <property type="match status" value="2"/>
</dbReference>
<dbReference type="EMBL" id="PFWT01000009">
    <property type="protein sequence ID" value="PJA46490.1"/>
    <property type="molecule type" value="Genomic_DNA"/>
</dbReference>
<keyword evidence="3" id="KW-0067">ATP-binding</keyword>
<evidence type="ECO:0000256" key="2">
    <source>
        <dbReference type="ARBA" id="ARBA00022741"/>
    </source>
</evidence>
<proteinExistence type="predicted"/>
<dbReference type="PROSITE" id="PS00211">
    <property type="entry name" value="ABC_TRANSPORTER_1"/>
    <property type="match status" value="1"/>
</dbReference>
<dbReference type="AlphaFoldDB" id="A0A2M7XF40"/>
<dbReference type="InterPro" id="IPR017871">
    <property type="entry name" value="ABC_transporter-like_CS"/>
</dbReference>
<keyword evidence="1" id="KW-0677">Repeat</keyword>
<dbReference type="InterPro" id="IPR003593">
    <property type="entry name" value="AAA+_ATPase"/>
</dbReference>
<dbReference type="Gene3D" id="3.40.50.300">
    <property type="entry name" value="P-loop containing nucleotide triphosphate hydrolases"/>
    <property type="match status" value="2"/>
</dbReference>
<evidence type="ECO:0000256" key="1">
    <source>
        <dbReference type="ARBA" id="ARBA00022737"/>
    </source>
</evidence>
<sequence length="598" mass="67844">MAKPLLEAKNIYKKYGLQLVLDDLSFQVSEGSKIALIGRNGAGKSTLLKILLGDIEMDRGSVNIFEWTRVGVIHQNEVLPNDRSTLTYLEEKSAKPSWEVKKMGSKFGLHEDHMSKAPAELSGGYQMRIKLVVMFLDEPNLLFLDEPVNYLDLQTLLLLEAVLADYRGSFIVVAHDMTFLQNTCDSVFEIERGVLTTYKGRVQEYLDWKAEQMEYAKRMNKKLSKEIQHNQKFVDRFSAKASLASRAQNKAKHITKLRSKIMKINADLATTRIKIASPQVHSGLAMRTQDLAIGYGENVIAKNISFDIMRGEKVVIAGENGRGKSTLLKTLIHKIEPIEGSVKWWKHADIGYYDQMTSSSLNDRDTVMTHLTSCAPSTTPAEQILMMAGNFLFKGDDLDKRVTVLSGGERARLALAGVLLRTHNMLILDEPTNHMDVQTAEGLALALKSYTGTIIFVSHARTFVSALVDRILEVRNGSVREYNGSYDDYVEDLAELMESESMLDDQQAVKDRTKRLENNAERLERNTRLRELSRSIKKIDLKISELEKEKSKILKFFFDNPTDYAPEKAQRLAELGDELAHLEQDWLKFSEDVERLRK</sequence>
<evidence type="ECO:0000313" key="7">
    <source>
        <dbReference type="Proteomes" id="UP000231263"/>
    </source>
</evidence>
<feature type="domain" description="ABC transporter" evidence="5">
    <location>
        <begin position="6"/>
        <end position="217"/>
    </location>
</feature>
<gene>
    <name evidence="6" type="ORF">CO173_01865</name>
</gene>
<reference evidence="7" key="1">
    <citation type="submission" date="2017-09" db="EMBL/GenBank/DDBJ databases">
        <title>Depth-based differentiation of microbial function through sediment-hosted aquifers and enrichment of novel symbionts in the deep terrestrial subsurface.</title>
        <authorList>
            <person name="Probst A.J."/>
            <person name="Ladd B."/>
            <person name="Jarett J.K."/>
            <person name="Geller-Mcgrath D.E."/>
            <person name="Sieber C.M.K."/>
            <person name="Emerson J.B."/>
            <person name="Anantharaman K."/>
            <person name="Thomas B.C."/>
            <person name="Malmstrom R."/>
            <person name="Stieglmeier M."/>
            <person name="Klingl A."/>
            <person name="Woyke T."/>
            <person name="Ryan C.M."/>
            <person name="Banfield J.F."/>
        </authorList>
    </citation>
    <scope>NUCLEOTIDE SEQUENCE [LARGE SCALE GENOMIC DNA]</scope>
</reference>
<evidence type="ECO:0000313" key="6">
    <source>
        <dbReference type="EMBL" id="PJA46490.1"/>
    </source>
</evidence>
<dbReference type="InterPro" id="IPR032781">
    <property type="entry name" value="ABC_tran_Xtn"/>
</dbReference>
<protein>
    <recommendedName>
        <fullName evidence="5">ABC transporter domain-containing protein</fullName>
    </recommendedName>
</protein>
<organism evidence="6 7">
    <name type="scientific">Candidatus Uhrbacteria bacterium CG_4_9_14_3_um_filter_41_35</name>
    <dbReference type="NCBI Taxonomy" id="1975034"/>
    <lineage>
        <taxon>Bacteria</taxon>
        <taxon>Candidatus Uhriibacteriota</taxon>
    </lineage>
</organism>
<dbReference type="CDD" id="cd03221">
    <property type="entry name" value="ABCF_EF-3"/>
    <property type="match status" value="2"/>
</dbReference>
<name>A0A2M7XF40_9BACT</name>